<evidence type="ECO:0000256" key="14">
    <source>
        <dbReference type="SAM" id="Phobius"/>
    </source>
</evidence>
<dbReference type="OrthoDB" id="7863685at2759"/>
<evidence type="ECO:0000256" key="10">
    <source>
        <dbReference type="ARBA" id="ARBA00023002"/>
    </source>
</evidence>
<evidence type="ECO:0000256" key="5">
    <source>
        <dbReference type="ARBA" id="ARBA00010617"/>
    </source>
</evidence>
<evidence type="ECO:0000313" key="15">
    <source>
        <dbReference type="EMBL" id="CAG5083866.1"/>
    </source>
</evidence>
<protein>
    <submittedName>
        <fullName evidence="15">Similar to CYP4FQ7PARTIAL</fullName>
    </submittedName>
</protein>
<dbReference type="InterPro" id="IPR050196">
    <property type="entry name" value="Cytochrome_P450_Monoox"/>
</dbReference>
<keyword evidence="12" id="KW-0503">Monooxygenase</keyword>
<keyword evidence="6" id="KW-0349">Heme</keyword>
<dbReference type="GO" id="GO:0020037">
    <property type="term" value="F:heme binding"/>
    <property type="evidence" value="ECO:0007669"/>
    <property type="project" value="InterPro"/>
</dbReference>
<dbReference type="Proteomes" id="UP000786811">
    <property type="component" value="Unassembled WGS sequence"/>
</dbReference>
<sequence length="128" mass="14784">MILTLSYIITSVLFSVVFLLTIVHFYVHLRIQGRLCNLIPGPKSYPIIGNLLDLAGHPEDIWNFLHRTSIKYYPVWKIWAGIWPVVTIHHPDDAQILLNSIKHLDKSIVYDLLHPWLQDGLLTSTGKY</sequence>
<keyword evidence="16" id="KW-1185">Reference proteome</keyword>
<dbReference type="EMBL" id="CAJNRD030001118">
    <property type="protein sequence ID" value="CAG5083866.1"/>
    <property type="molecule type" value="Genomic_DNA"/>
</dbReference>
<dbReference type="Gene3D" id="1.10.630.10">
    <property type="entry name" value="Cytochrome P450"/>
    <property type="match status" value="1"/>
</dbReference>
<evidence type="ECO:0000256" key="2">
    <source>
        <dbReference type="ARBA" id="ARBA00003690"/>
    </source>
</evidence>
<comment type="subcellular location">
    <subcellularLocation>
        <location evidence="4">Endoplasmic reticulum membrane</location>
        <topology evidence="4">Peripheral membrane protein</topology>
    </subcellularLocation>
    <subcellularLocation>
        <location evidence="3">Microsome membrane</location>
        <topology evidence="3">Peripheral membrane protein</topology>
    </subcellularLocation>
</comment>
<comment type="cofactor">
    <cofactor evidence="1">
        <name>heme</name>
        <dbReference type="ChEBI" id="CHEBI:30413"/>
    </cofactor>
</comment>
<evidence type="ECO:0000256" key="9">
    <source>
        <dbReference type="ARBA" id="ARBA00022848"/>
    </source>
</evidence>
<keyword evidence="8" id="KW-0256">Endoplasmic reticulum</keyword>
<accession>A0A8J2H8W1</accession>
<evidence type="ECO:0000256" key="1">
    <source>
        <dbReference type="ARBA" id="ARBA00001971"/>
    </source>
</evidence>
<gene>
    <name evidence="15" type="ORF">HICCMSTLAB_LOCUS3953</name>
</gene>
<feature type="transmembrane region" description="Helical" evidence="14">
    <location>
        <begin position="6"/>
        <end position="27"/>
    </location>
</feature>
<keyword evidence="7" id="KW-0479">Metal-binding</keyword>
<evidence type="ECO:0000256" key="13">
    <source>
        <dbReference type="ARBA" id="ARBA00023136"/>
    </source>
</evidence>
<comment type="caution">
    <text evidence="15">The sequence shown here is derived from an EMBL/GenBank/DDBJ whole genome shotgun (WGS) entry which is preliminary data.</text>
</comment>
<comment type="similarity">
    <text evidence="5">Belongs to the cytochrome P450 family.</text>
</comment>
<dbReference type="PANTHER" id="PTHR24291:SF189">
    <property type="entry name" value="CYTOCHROME P450 4C3-RELATED"/>
    <property type="match status" value="1"/>
</dbReference>
<evidence type="ECO:0000256" key="12">
    <source>
        <dbReference type="ARBA" id="ARBA00023033"/>
    </source>
</evidence>
<evidence type="ECO:0000313" key="16">
    <source>
        <dbReference type="Proteomes" id="UP000786811"/>
    </source>
</evidence>
<keyword evidence="14" id="KW-1133">Transmembrane helix</keyword>
<evidence type="ECO:0000256" key="6">
    <source>
        <dbReference type="ARBA" id="ARBA00022617"/>
    </source>
</evidence>
<dbReference type="GO" id="GO:0005506">
    <property type="term" value="F:iron ion binding"/>
    <property type="evidence" value="ECO:0007669"/>
    <property type="project" value="InterPro"/>
</dbReference>
<dbReference type="SUPFAM" id="SSF48264">
    <property type="entry name" value="Cytochrome P450"/>
    <property type="match status" value="1"/>
</dbReference>
<reference evidence="15" key="1">
    <citation type="submission" date="2021-04" db="EMBL/GenBank/DDBJ databases">
        <authorList>
            <person name="Chebbi M.A.C M."/>
        </authorList>
    </citation>
    <scope>NUCLEOTIDE SEQUENCE</scope>
</reference>
<dbReference type="InterPro" id="IPR001128">
    <property type="entry name" value="Cyt_P450"/>
</dbReference>
<evidence type="ECO:0000256" key="7">
    <source>
        <dbReference type="ARBA" id="ARBA00022723"/>
    </source>
</evidence>
<dbReference type="GO" id="GO:0005789">
    <property type="term" value="C:endoplasmic reticulum membrane"/>
    <property type="evidence" value="ECO:0007669"/>
    <property type="project" value="UniProtKB-SubCell"/>
</dbReference>
<evidence type="ECO:0000256" key="11">
    <source>
        <dbReference type="ARBA" id="ARBA00023004"/>
    </source>
</evidence>
<feature type="non-terminal residue" evidence="15">
    <location>
        <position position="1"/>
    </location>
</feature>
<organism evidence="15 16">
    <name type="scientific">Cotesia congregata</name>
    <name type="common">Parasitoid wasp</name>
    <name type="synonym">Apanteles congregatus</name>
    <dbReference type="NCBI Taxonomy" id="51543"/>
    <lineage>
        <taxon>Eukaryota</taxon>
        <taxon>Metazoa</taxon>
        <taxon>Ecdysozoa</taxon>
        <taxon>Arthropoda</taxon>
        <taxon>Hexapoda</taxon>
        <taxon>Insecta</taxon>
        <taxon>Pterygota</taxon>
        <taxon>Neoptera</taxon>
        <taxon>Endopterygota</taxon>
        <taxon>Hymenoptera</taxon>
        <taxon>Apocrita</taxon>
        <taxon>Ichneumonoidea</taxon>
        <taxon>Braconidae</taxon>
        <taxon>Microgastrinae</taxon>
        <taxon>Cotesia</taxon>
    </lineage>
</organism>
<dbReference type="Pfam" id="PF00067">
    <property type="entry name" value="p450"/>
    <property type="match status" value="1"/>
</dbReference>
<name>A0A8J2H8W1_COTCN</name>
<keyword evidence="14" id="KW-0812">Transmembrane</keyword>
<evidence type="ECO:0000256" key="8">
    <source>
        <dbReference type="ARBA" id="ARBA00022824"/>
    </source>
</evidence>
<keyword evidence="10" id="KW-0560">Oxidoreductase</keyword>
<evidence type="ECO:0000256" key="4">
    <source>
        <dbReference type="ARBA" id="ARBA00004406"/>
    </source>
</evidence>
<dbReference type="InterPro" id="IPR036396">
    <property type="entry name" value="Cyt_P450_sf"/>
</dbReference>
<comment type="function">
    <text evidence="2">May be involved in the metabolism of insect hormones and in the breakdown of synthetic insecticides.</text>
</comment>
<dbReference type="GO" id="GO:0004497">
    <property type="term" value="F:monooxygenase activity"/>
    <property type="evidence" value="ECO:0007669"/>
    <property type="project" value="UniProtKB-KW"/>
</dbReference>
<keyword evidence="9" id="KW-0492">Microsome</keyword>
<keyword evidence="13 14" id="KW-0472">Membrane</keyword>
<dbReference type="PANTHER" id="PTHR24291">
    <property type="entry name" value="CYTOCHROME P450 FAMILY 4"/>
    <property type="match status" value="1"/>
</dbReference>
<evidence type="ECO:0000256" key="3">
    <source>
        <dbReference type="ARBA" id="ARBA00004174"/>
    </source>
</evidence>
<dbReference type="GO" id="GO:0016705">
    <property type="term" value="F:oxidoreductase activity, acting on paired donors, with incorporation or reduction of molecular oxygen"/>
    <property type="evidence" value="ECO:0007669"/>
    <property type="project" value="InterPro"/>
</dbReference>
<dbReference type="AlphaFoldDB" id="A0A8J2H8W1"/>
<keyword evidence="11" id="KW-0408">Iron</keyword>
<proteinExistence type="inferred from homology"/>